<name>A0A9X3I668_9ACTN</name>
<dbReference type="EMBL" id="JAPKFM010000028">
    <property type="protein sequence ID" value="MCX2966553.1"/>
    <property type="molecule type" value="Genomic_DNA"/>
</dbReference>
<evidence type="ECO:0000313" key="11">
    <source>
        <dbReference type="EMBL" id="MCX2966553.1"/>
    </source>
</evidence>
<dbReference type="RefSeq" id="WP_266063394.1">
    <property type="nucleotide sequence ID" value="NZ_JAPKFM010000028.1"/>
</dbReference>
<comment type="function">
    <text evidence="9 10">Fluoride-specific ion channel. Important for reducing fluoride concentration in the cell, thus reducing its toxicity.</text>
</comment>
<organism evidence="11 12">
    <name type="scientific">Gordonia aquimaris</name>
    <dbReference type="NCBI Taxonomy" id="2984863"/>
    <lineage>
        <taxon>Bacteria</taxon>
        <taxon>Bacillati</taxon>
        <taxon>Actinomycetota</taxon>
        <taxon>Actinomycetes</taxon>
        <taxon>Mycobacteriales</taxon>
        <taxon>Gordoniaceae</taxon>
        <taxon>Gordonia</taxon>
    </lineage>
</organism>
<dbReference type="Proteomes" id="UP001143347">
    <property type="component" value="Unassembled WGS sequence"/>
</dbReference>
<dbReference type="PANTHER" id="PTHR28259:SF1">
    <property type="entry name" value="FLUORIDE EXPORT PROTEIN 1-RELATED"/>
    <property type="match status" value="1"/>
</dbReference>
<gene>
    <name evidence="10 11" type="primary">crcB</name>
    <name evidence="10" type="synonym">fluC</name>
    <name evidence="11" type="ORF">OSB52_20950</name>
</gene>
<dbReference type="InterPro" id="IPR003691">
    <property type="entry name" value="FluC"/>
</dbReference>
<dbReference type="HAMAP" id="MF_00454">
    <property type="entry name" value="FluC"/>
    <property type="match status" value="1"/>
</dbReference>
<comment type="caution">
    <text evidence="11">The sequence shown here is derived from an EMBL/GenBank/DDBJ whole genome shotgun (WGS) entry which is preliminary data.</text>
</comment>
<dbReference type="AlphaFoldDB" id="A0A9X3I668"/>
<comment type="similarity">
    <text evidence="7 10">Belongs to the fluoride channel Fluc/FEX (TC 1.A.43) family.</text>
</comment>
<evidence type="ECO:0000256" key="6">
    <source>
        <dbReference type="ARBA" id="ARBA00023303"/>
    </source>
</evidence>
<feature type="transmembrane region" description="Helical" evidence="10">
    <location>
        <begin position="97"/>
        <end position="119"/>
    </location>
</feature>
<accession>A0A9X3I668</accession>
<dbReference type="GO" id="GO:0046872">
    <property type="term" value="F:metal ion binding"/>
    <property type="evidence" value="ECO:0007669"/>
    <property type="project" value="UniProtKB-KW"/>
</dbReference>
<evidence type="ECO:0000256" key="5">
    <source>
        <dbReference type="ARBA" id="ARBA00023136"/>
    </source>
</evidence>
<comment type="subcellular location">
    <subcellularLocation>
        <location evidence="1 10">Cell membrane</location>
        <topology evidence="1 10">Multi-pass membrane protein</topology>
    </subcellularLocation>
</comment>
<sequence>MIVLAVMAAGALGAGARFVLDGAVKSRRATTFPWATLAINVSGSFLLGLIAGAVMFGTLDSDVQAVVGTGFCGGFTTFSTASFETVRLAEKRRSLSAAANALASVVGSAVACAAGLVLASAV</sequence>
<evidence type="ECO:0000256" key="2">
    <source>
        <dbReference type="ARBA" id="ARBA00022475"/>
    </source>
</evidence>
<feature type="transmembrane region" description="Helical" evidence="10">
    <location>
        <begin position="32"/>
        <end position="56"/>
    </location>
</feature>
<feature type="binding site" evidence="10">
    <location>
        <position position="73"/>
    </location>
    <ligand>
        <name>Na(+)</name>
        <dbReference type="ChEBI" id="CHEBI:29101"/>
        <note>structural</note>
    </ligand>
</feature>
<protein>
    <recommendedName>
        <fullName evidence="10">Fluoride-specific ion channel FluC</fullName>
    </recommendedName>
</protein>
<keyword evidence="2 10" id="KW-1003">Cell membrane</keyword>
<keyword evidence="10" id="KW-0915">Sodium</keyword>
<evidence type="ECO:0000256" key="7">
    <source>
        <dbReference type="ARBA" id="ARBA00035120"/>
    </source>
</evidence>
<keyword evidence="3 10" id="KW-0812">Transmembrane</keyword>
<evidence type="ECO:0000313" key="12">
    <source>
        <dbReference type="Proteomes" id="UP001143347"/>
    </source>
</evidence>
<keyword evidence="10" id="KW-0813">Transport</keyword>
<feature type="binding site" evidence="10">
    <location>
        <position position="76"/>
    </location>
    <ligand>
        <name>Na(+)</name>
        <dbReference type="ChEBI" id="CHEBI:29101"/>
        <note>structural</note>
    </ligand>
</feature>
<evidence type="ECO:0000256" key="9">
    <source>
        <dbReference type="ARBA" id="ARBA00049940"/>
    </source>
</evidence>
<evidence type="ECO:0000256" key="3">
    <source>
        <dbReference type="ARBA" id="ARBA00022692"/>
    </source>
</evidence>
<comment type="caution">
    <text evidence="10">Lacks conserved residue(s) required for the propagation of feature annotation.</text>
</comment>
<keyword evidence="6 10" id="KW-0407">Ion channel</keyword>
<keyword evidence="10" id="KW-0479">Metal-binding</keyword>
<keyword evidence="12" id="KW-1185">Reference proteome</keyword>
<dbReference type="GO" id="GO:0005886">
    <property type="term" value="C:plasma membrane"/>
    <property type="evidence" value="ECO:0007669"/>
    <property type="project" value="UniProtKB-SubCell"/>
</dbReference>
<evidence type="ECO:0000256" key="4">
    <source>
        <dbReference type="ARBA" id="ARBA00022989"/>
    </source>
</evidence>
<comment type="catalytic activity">
    <reaction evidence="8">
        <text>fluoride(in) = fluoride(out)</text>
        <dbReference type="Rhea" id="RHEA:76159"/>
        <dbReference type="ChEBI" id="CHEBI:17051"/>
    </reaction>
    <physiologicalReaction direction="left-to-right" evidence="8">
        <dbReference type="Rhea" id="RHEA:76160"/>
    </physiologicalReaction>
</comment>
<evidence type="ECO:0000256" key="1">
    <source>
        <dbReference type="ARBA" id="ARBA00004651"/>
    </source>
</evidence>
<keyword evidence="5 10" id="KW-0472">Membrane</keyword>
<keyword evidence="10" id="KW-0406">Ion transport</keyword>
<comment type="activity regulation">
    <text evidence="10">Na(+) is not transported, but it plays an essential structural role and its presence is essential for fluoride channel function.</text>
</comment>
<reference evidence="11" key="1">
    <citation type="submission" date="2022-10" db="EMBL/GenBank/DDBJ databases">
        <title>WGS of marine actinomycetes from Thailand.</title>
        <authorList>
            <person name="Thawai C."/>
        </authorList>
    </citation>
    <scope>NUCLEOTIDE SEQUENCE</scope>
    <source>
        <strain evidence="11">SW21</strain>
    </source>
</reference>
<evidence type="ECO:0000256" key="10">
    <source>
        <dbReference type="HAMAP-Rule" id="MF_00454"/>
    </source>
</evidence>
<dbReference type="GO" id="GO:0140114">
    <property type="term" value="P:cellular detoxification of fluoride"/>
    <property type="evidence" value="ECO:0007669"/>
    <property type="project" value="UniProtKB-UniRule"/>
</dbReference>
<keyword evidence="4 10" id="KW-1133">Transmembrane helix</keyword>
<dbReference type="NCBIfam" id="TIGR00494">
    <property type="entry name" value="crcB"/>
    <property type="match status" value="1"/>
</dbReference>
<dbReference type="Pfam" id="PF02537">
    <property type="entry name" value="CRCB"/>
    <property type="match status" value="1"/>
</dbReference>
<proteinExistence type="inferred from homology"/>
<dbReference type="GO" id="GO:0062054">
    <property type="term" value="F:fluoride channel activity"/>
    <property type="evidence" value="ECO:0007669"/>
    <property type="project" value="UniProtKB-UniRule"/>
</dbReference>
<evidence type="ECO:0000256" key="8">
    <source>
        <dbReference type="ARBA" id="ARBA00035585"/>
    </source>
</evidence>
<dbReference type="PANTHER" id="PTHR28259">
    <property type="entry name" value="FLUORIDE EXPORT PROTEIN 1-RELATED"/>
    <property type="match status" value="1"/>
</dbReference>